<dbReference type="GeneID" id="66079207"/>
<evidence type="ECO:0000313" key="2">
    <source>
        <dbReference type="EMBL" id="KAG7091074.1"/>
    </source>
</evidence>
<dbReference type="RefSeq" id="XP_043007544.1">
    <property type="nucleotide sequence ID" value="XM_043160772.1"/>
</dbReference>
<feature type="compositionally biased region" description="Polar residues" evidence="1">
    <location>
        <begin position="329"/>
        <end position="341"/>
    </location>
</feature>
<accession>A0A9P7RWG9</accession>
<feature type="compositionally biased region" description="Polar residues" evidence="1">
    <location>
        <begin position="74"/>
        <end position="86"/>
    </location>
</feature>
<organism evidence="2 3">
    <name type="scientific">Marasmius oreades</name>
    <name type="common">fairy-ring Marasmius</name>
    <dbReference type="NCBI Taxonomy" id="181124"/>
    <lineage>
        <taxon>Eukaryota</taxon>
        <taxon>Fungi</taxon>
        <taxon>Dikarya</taxon>
        <taxon>Basidiomycota</taxon>
        <taxon>Agaricomycotina</taxon>
        <taxon>Agaricomycetes</taxon>
        <taxon>Agaricomycetidae</taxon>
        <taxon>Agaricales</taxon>
        <taxon>Marasmiineae</taxon>
        <taxon>Marasmiaceae</taxon>
        <taxon>Marasmius</taxon>
    </lineage>
</organism>
<feature type="compositionally biased region" description="Basic and acidic residues" evidence="1">
    <location>
        <begin position="422"/>
        <end position="446"/>
    </location>
</feature>
<gene>
    <name evidence="2" type="ORF">E1B28_010131</name>
</gene>
<dbReference type="AlphaFoldDB" id="A0A9P7RWG9"/>
<keyword evidence="3" id="KW-1185">Reference proteome</keyword>
<proteinExistence type="predicted"/>
<dbReference type="OrthoDB" id="2409325at2759"/>
<feature type="compositionally biased region" description="Basic and acidic residues" evidence="1">
    <location>
        <begin position="462"/>
        <end position="486"/>
    </location>
</feature>
<feature type="region of interest" description="Disordered" evidence="1">
    <location>
        <begin position="1"/>
        <end position="87"/>
    </location>
</feature>
<comment type="caution">
    <text evidence="2">The sequence shown here is derived from an EMBL/GenBank/DDBJ whole genome shotgun (WGS) entry which is preliminary data.</text>
</comment>
<evidence type="ECO:0000256" key="1">
    <source>
        <dbReference type="SAM" id="MobiDB-lite"/>
    </source>
</evidence>
<protein>
    <submittedName>
        <fullName evidence="2">Uncharacterized protein</fullName>
    </submittedName>
</protein>
<feature type="compositionally biased region" description="Gly residues" evidence="1">
    <location>
        <begin position="447"/>
        <end position="459"/>
    </location>
</feature>
<feature type="region of interest" description="Disordered" evidence="1">
    <location>
        <begin position="318"/>
        <end position="495"/>
    </location>
</feature>
<dbReference type="KEGG" id="more:E1B28_010131"/>
<dbReference type="EMBL" id="CM032186">
    <property type="protein sequence ID" value="KAG7091074.1"/>
    <property type="molecule type" value="Genomic_DNA"/>
</dbReference>
<evidence type="ECO:0000313" key="3">
    <source>
        <dbReference type="Proteomes" id="UP001049176"/>
    </source>
</evidence>
<dbReference type="Proteomes" id="UP001049176">
    <property type="component" value="Chromosome 6"/>
</dbReference>
<name>A0A9P7RWG9_9AGAR</name>
<reference evidence="2" key="1">
    <citation type="journal article" date="2021" name="Genome Biol. Evol.">
        <title>The assembled and annotated genome of the fairy-ring fungus Marasmius oreades.</title>
        <authorList>
            <person name="Hiltunen M."/>
            <person name="Ament-Velasquez S.L."/>
            <person name="Johannesson H."/>
        </authorList>
    </citation>
    <scope>NUCLEOTIDE SEQUENCE</scope>
    <source>
        <strain evidence="2">03SP1</strain>
    </source>
</reference>
<sequence length="495" mass="53159">MIDTASPRAVPGAPASSSLSKSQLKKMRKAMAKTDESVPETPVEIPDPTASALIEKAPVPSDIQEGSVAPELVAQQSSQEQDTSKASPLVELINKRLKASNKKITRISSYATADHDTLNDDQKRSLKTLPTLEAIVKELSEVKKIIEVYEVEHAKDLLQKHQEIEALERKKISQTVAQAQSAHINLTSDILLFIRVRNEICAGDRDPFSYGLSQREVEVINAVGAVLLGNDTESKCAVIQGFFSIEGSFEEISYERLLDIARQVIASRPRPPSPAHVAPEESSIVASEVSVANDAPVSKSSGLHFLQESEIETTSFDQNTEGVEHPIPSEQQPENADQQNGHADAEAAAPPGEPIDWAAEGEDDLPSIDGLHATFGKSGTVTPDVQAEPMSQPPASEPNGLPGSETVLPADEDGFTQARGGRARDRAFRGGERGAFRDSRGSDRGGFRGGRGYRGSFRGGRGRGDWRGDSEYRGRGGRGRRGDRGGASHTPPAAP</sequence>